<name>A0ABP6RFE5_9MICC</name>
<dbReference type="PRINTS" id="PR00080">
    <property type="entry name" value="SDRFAMILY"/>
</dbReference>
<dbReference type="Pfam" id="PF13561">
    <property type="entry name" value="adh_short_C2"/>
    <property type="match status" value="1"/>
</dbReference>
<evidence type="ECO:0000256" key="2">
    <source>
        <dbReference type="ARBA" id="ARBA00023002"/>
    </source>
</evidence>
<dbReference type="RefSeq" id="WP_344722215.1">
    <property type="nucleotide sequence ID" value="NZ_BAAAYG010000016.1"/>
</dbReference>
<dbReference type="PRINTS" id="PR00081">
    <property type="entry name" value="GDHRDH"/>
</dbReference>
<dbReference type="PANTHER" id="PTHR43639:SF1">
    <property type="entry name" value="SHORT-CHAIN DEHYDROGENASE_REDUCTASE FAMILY PROTEIN"/>
    <property type="match status" value="1"/>
</dbReference>
<keyword evidence="2" id="KW-0560">Oxidoreductase</keyword>
<evidence type="ECO:0000313" key="4">
    <source>
        <dbReference type="Proteomes" id="UP001501736"/>
    </source>
</evidence>
<sequence>MSTDPQHHRTADVDPSAVPAPPLADQLVLVTGGARGLGAAITRAFLREGAAVVINYHRSREAAETLAAAHPQQALAVAADVRDAAQVEALVETAREHFGRPITTVVNNALVDFAFTGDARSRAGEITAAELSTQFSGSVQAPLQVIQAALPGMREAGVGRIISVGTNLFQHPVVPYHDYTAAKAALLSLTRTFAEDLGPEGITVNMISGGLLRSTDASAATPSEVFDAIAASTPLRRVTTPEELADAAVFFASPWARGVTAQNLIVDGGLVKG</sequence>
<dbReference type="Proteomes" id="UP001501736">
    <property type="component" value="Unassembled WGS sequence"/>
</dbReference>
<dbReference type="SUPFAM" id="SSF51735">
    <property type="entry name" value="NAD(P)-binding Rossmann-fold domains"/>
    <property type="match status" value="1"/>
</dbReference>
<dbReference type="InterPro" id="IPR036291">
    <property type="entry name" value="NAD(P)-bd_dom_sf"/>
</dbReference>
<keyword evidence="4" id="KW-1185">Reference proteome</keyword>
<comment type="caution">
    <text evidence="3">The sequence shown here is derived from an EMBL/GenBank/DDBJ whole genome shotgun (WGS) entry which is preliminary data.</text>
</comment>
<dbReference type="InterPro" id="IPR002347">
    <property type="entry name" value="SDR_fam"/>
</dbReference>
<evidence type="ECO:0000256" key="1">
    <source>
        <dbReference type="ARBA" id="ARBA00006484"/>
    </source>
</evidence>
<evidence type="ECO:0000313" key="3">
    <source>
        <dbReference type="EMBL" id="GAA3288287.1"/>
    </source>
</evidence>
<protein>
    <submittedName>
        <fullName evidence="3">3-oxoacyl-ACP reductase</fullName>
    </submittedName>
</protein>
<comment type="similarity">
    <text evidence="1">Belongs to the short-chain dehydrogenases/reductases (SDR) family.</text>
</comment>
<reference evidence="4" key="1">
    <citation type="journal article" date="2019" name="Int. J. Syst. Evol. Microbiol.">
        <title>The Global Catalogue of Microorganisms (GCM) 10K type strain sequencing project: providing services to taxonomists for standard genome sequencing and annotation.</title>
        <authorList>
            <consortium name="The Broad Institute Genomics Platform"/>
            <consortium name="The Broad Institute Genome Sequencing Center for Infectious Disease"/>
            <person name="Wu L."/>
            <person name="Ma J."/>
        </authorList>
    </citation>
    <scope>NUCLEOTIDE SEQUENCE [LARGE SCALE GENOMIC DNA]</scope>
    <source>
        <strain evidence="4">JCM 11483</strain>
    </source>
</reference>
<dbReference type="NCBIfam" id="NF006393">
    <property type="entry name" value="PRK08642.1"/>
    <property type="match status" value="1"/>
</dbReference>
<proteinExistence type="inferred from homology"/>
<gene>
    <name evidence="3" type="ORF">GCM10020260_26550</name>
</gene>
<organism evidence="3 4">
    <name type="scientific">Nesterenkonia halobia</name>
    <dbReference type="NCBI Taxonomy" id="37922"/>
    <lineage>
        <taxon>Bacteria</taxon>
        <taxon>Bacillati</taxon>
        <taxon>Actinomycetota</taxon>
        <taxon>Actinomycetes</taxon>
        <taxon>Micrococcales</taxon>
        <taxon>Micrococcaceae</taxon>
        <taxon>Nesterenkonia</taxon>
    </lineage>
</organism>
<accession>A0ABP6RFE5</accession>
<dbReference type="EMBL" id="BAAAYG010000016">
    <property type="protein sequence ID" value="GAA3288287.1"/>
    <property type="molecule type" value="Genomic_DNA"/>
</dbReference>
<dbReference type="PANTHER" id="PTHR43639">
    <property type="entry name" value="OXIDOREDUCTASE, SHORT-CHAIN DEHYDROGENASE/REDUCTASE FAMILY (AFU_ORTHOLOGUE AFUA_5G02870)"/>
    <property type="match status" value="1"/>
</dbReference>
<dbReference type="Gene3D" id="3.40.50.720">
    <property type="entry name" value="NAD(P)-binding Rossmann-like Domain"/>
    <property type="match status" value="1"/>
</dbReference>